<sequence length="101" mass="11534">MTFAIAVGSSGKNPRRKRRKTRKRRTMTRKVRTTVKSVMMCSLVEPLGGGIIGSRLEELSNLLFNVYTGSFLKQQKKPIINENRSLRHRTAVLQSPMLVQF</sequence>
<dbReference type="Proteomes" id="UP000479000">
    <property type="component" value="Unassembled WGS sequence"/>
</dbReference>
<keyword evidence="3" id="KW-1185">Reference proteome</keyword>
<protein>
    <submittedName>
        <fullName evidence="2">Uncharacterized protein</fullName>
    </submittedName>
</protein>
<proteinExistence type="predicted"/>
<evidence type="ECO:0000256" key="1">
    <source>
        <dbReference type="SAM" id="MobiDB-lite"/>
    </source>
</evidence>
<dbReference type="AlphaFoldDB" id="A0A6H5GKY8"/>
<reference evidence="2 3" key="1">
    <citation type="submission" date="2020-02" db="EMBL/GenBank/DDBJ databases">
        <authorList>
            <person name="Ferguson B K."/>
        </authorList>
    </citation>
    <scope>NUCLEOTIDE SEQUENCE [LARGE SCALE GENOMIC DNA]</scope>
</reference>
<organism evidence="2 3">
    <name type="scientific">Nesidiocoris tenuis</name>
    <dbReference type="NCBI Taxonomy" id="355587"/>
    <lineage>
        <taxon>Eukaryota</taxon>
        <taxon>Metazoa</taxon>
        <taxon>Ecdysozoa</taxon>
        <taxon>Arthropoda</taxon>
        <taxon>Hexapoda</taxon>
        <taxon>Insecta</taxon>
        <taxon>Pterygota</taxon>
        <taxon>Neoptera</taxon>
        <taxon>Paraneoptera</taxon>
        <taxon>Hemiptera</taxon>
        <taxon>Heteroptera</taxon>
        <taxon>Panheteroptera</taxon>
        <taxon>Cimicomorpha</taxon>
        <taxon>Miridae</taxon>
        <taxon>Dicyphina</taxon>
        <taxon>Nesidiocoris</taxon>
    </lineage>
</organism>
<gene>
    <name evidence="2" type="ORF">NTEN_LOCUS8438</name>
</gene>
<dbReference type="EMBL" id="CADCXU010012782">
    <property type="protein sequence ID" value="CAB0002651.1"/>
    <property type="molecule type" value="Genomic_DNA"/>
</dbReference>
<evidence type="ECO:0000313" key="3">
    <source>
        <dbReference type="Proteomes" id="UP000479000"/>
    </source>
</evidence>
<accession>A0A6H5GKY8</accession>
<name>A0A6H5GKY8_9HEMI</name>
<feature type="compositionally biased region" description="Basic residues" evidence="1">
    <location>
        <begin position="13"/>
        <end position="29"/>
    </location>
</feature>
<evidence type="ECO:0000313" key="2">
    <source>
        <dbReference type="EMBL" id="CAB0002651.1"/>
    </source>
</evidence>
<feature type="region of interest" description="Disordered" evidence="1">
    <location>
        <begin position="1"/>
        <end position="29"/>
    </location>
</feature>